<dbReference type="InterPro" id="IPR001845">
    <property type="entry name" value="HTH_ArsR_DNA-bd_dom"/>
</dbReference>
<dbReference type="InterPro" id="IPR036388">
    <property type="entry name" value="WH-like_DNA-bd_sf"/>
</dbReference>
<protein>
    <submittedName>
        <fullName evidence="4">ArsR family transcriptional regulator</fullName>
    </submittedName>
</protein>
<dbReference type="EMBL" id="JEMU01000011">
    <property type="protein sequence ID" value="KAJ02539.1"/>
    <property type="molecule type" value="Genomic_DNA"/>
</dbReference>
<dbReference type="InterPro" id="IPR051011">
    <property type="entry name" value="Metal_resp_trans_reg"/>
</dbReference>
<dbReference type="PRINTS" id="PR00778">
    <property type="entry name" value="HTHARSR"/>
</dbReference>
<evidence type="ECO:0000256" key="2">
    <source>
        <dbReference type="ARBA" id="ARBA00023125"/>
    </source>
</evidence>
<dbReference type="RefSeq" id="WP_037909372.1">
    <property type="nucleotide sequence ID" value="NZ_CP068998.1"/>
</dbReference>
<comment type="caution">
    <text evidence="4">The sequence shown here is derived from an EMBL/GenBank/DDBJ whole genome shotgun (WGS) entry which is preliminary data.</text>
</comment>
<dbReference type="NCBIfam" id="NF033788">
    <property type="entry name" value="HTH_metalloreg"/>
    <property type="match status" value="1"/>
</dbReference>
<dbReference type="CDD" id="cd00090">
    <property type="entry name" value="HTH_ARSR"/>
    <property type="match status" value="1"/>
</dbReference>
<dbReference type="SUPFAM" id="SSF46785">
    <property type="entry name" value="Winged helix' DNA-binding domain"/>
    <property type="match status" value="1"/>
</dbReference>
<sequence>MEQNTAIEAFAALAQPTRLEAFRLLVRVGPKGLPALEISRQLGTKPSTLSGHLAILKRAGVLAATRHQREIHYSANLASVNALVQFLIADCCGGQIENCSEIVALLERQGTGC</sequence>
<dbReference type="PANTHER" id="PTHR43132">
    <property type="entry name" value="ARSENICAL RESISTANCE OPERON REPRESSOR ARSR-RELATED"/>
    <property type="match status" value="1"/>
</dbReference>
<accession>A0A061ST14</accession>
<name>A0A061ST14_9RHOB</name>
<evidence type="ECO:0000256" key="1">
    <source>
        <dbReference type="ARBA" id="ARBA00023015"/>
    </source>
</evidence>
<proteinExistence type="predicted"/>
<keyword evidence="3" id="KW-0804">Transcription</keyword>
<keyword evidence="2" id="KW-0238">DNA-binding</keyword>
<dbReference type="PROSITE" id="PS50987">
    <property type="entry name" value="HTH_ARSR_2"/>
    <property type="match status" value="1"/>
</dbReference>
<dbReference type="InterPro" id="IPR036390">
    <property type="entry name" value="WH_DNA-bd_sf"/>
</dbReference>
<evidence type="ECO:0000313" key="4">
    <source>
        <dbReference type="EMBL" id="KAJ02539.1"/>
    </source>
</evidence>
<dbReference type="AlphaFoldDB" id="A0A061ST14"/>
<reference evidence="4 5" key="1">
    <citation type="journal article" date="2014" name="Genome Announc.">
        <title>Draft Genome Sequences of Two Isolates of the Roseobacter Group, Sulfitobacter sp. Strains 3SOLIMAR09 and 1FIGIMAR09, from Harbors of Mallorca Island (Mediterranean Sea).</title>
        <authorList>
            <person name="Mas-Llado M."/>
            <person name="Pina-Villalonga J.M."/>
            <person name="Brunet-Galmes I."/>
            <person name="Nogales B."/>
            <person name="Bosch R."/>
        </authorList>
    </citation>
    <scope>NUCLEOTIDE SEQUENCE [LARGE SCALE GENOMIC DNA]</scope>
    <source>
        <strain evidence="4 5">1FIGIMAR09</strain>
    </source>
</reference>
<keyword evidence="5" id="KW-1185">Reference proteome</keyword>
<gene>
    <name evidence="4" type="ORF">PM02_13750</name>
</gene>
<evidence type="ECO:0000313" key="5">
    <source>
        <dbReference type="Proteomes" id="UP000027337"/>
    </source>
</evidence>
<dbReference type="Gene3D" id="1.10.10.10">
    <property type="entry name" value="Winged helix-like DNA-binding domain superfamily/Winged helix DNA-binding domain"/>
    <property type="match status" value="1"/>
</dbReference>
<dbReference type="eggNOG" id="COG0640">
    <property type="taxonomic scope" value="Bacteria"/>
</dbReference>
<dbReference type="SMART" id="SM00418">
    <property type="entry name" value="HTH_ARSR"/>
    <property type="match status" value="1"/>
</dbReference>
<organism evidence="4 5">
    <name type="scientific">Sulfitobacter mediterraneus</name>
    <dbReference type="NCBI Taxonomy" id="83219"/>
    <lineage>
        <taxon>Bacteria</taxon>
        <taxon>Pseudomonadati</taxon>
        <taxon>Pseudomonadota</taxon>
        <taxon>Alphaproteobacteria</taxon>
        <taxon>Rhodobacterales</taxon>
        <taxon>Roseobacteraceae</taxon>
        <taxon>Sulfitobacter</taxon>
    </lineage>
</organism>
<evidence type="ECO:0000256" key="3">
    <source>
        <dbReference type="ARBA" id="ARBA00023163"/>
    </source>
</evidence>
<dbReference type="InterPro" id="IPR011991">
    <property type="entry name" value="ArsR-like_HTH"/>
</dbReference>
<dbReference type="Pfam" id="PF12840">
    <property type="entry name" value="HTH_20"/>
    <property type="match status" value="1"/>
</dbReference>
<dbReference type="GeneID" id="72436932"/>
<dbReference type="STRING" id="83219.PM02_13750"/>
<dbReference type="GO" id="GO:0003700">
    <property type="term" value="F:DNA-binding transcription factor activity"/>
    <property type="evidence" value="ECO:0007669"/>
    <property type="project" value="InterPro"/>
</dbReference>
<dbReference type="GO" id="GO:0003677">
    <property type="term" value="F:DNA binding"/>
    <property type="evidence" value="ECO:0007669"/>
    <property type="project" value="UniProtKB-KW"/>
</dbReference>
<dbReference type="PANTHER" id="PTHR43132:SF2">
    <property type="entry name" value="ARSENICAL RESISTANCE OPERON REPRESSOR ARSR-RELATED"/>
    <property type="match status" value="1"/>
</dbReference>
<keyword evidence="1" id="KW-0805">Transcription regulation</keyword>
<dbReference type="Proteomes" id="UP000027337">
    <property type="component" value="Unassembled WGS sequence"/>
</dbReference>